<dbReference type="AlphaFoldDB" id="A0A9D2FZN8"/>
<dbReference type="Pfam" id="PF12099">
    <property type="entry name" value="DUF3575"/>
    <property type="match status" value="1"/>
</dbReference>
<evidence type="ECO:0000313" key="1">
    <source>
        <dbReference type="EMBL" id="HIZ69567.1"/>
    </source>
</evidence>
<reference evidence="1" key="1">
    <citation type="journal article" date="2021" name="PeerJ">
        <title>Extensive microbial diversity within the chicken gut microbiome revealed by metagenomics and culture.</title>
        <authorList>
            <person name="Gilroy R."/>
            <person name="Ravi A."/>
            <person name="Getino M."/>
            <person name="Pursley I."/>
            <person name="Horton D.L."/>
            <person name="Alikhan N.F."/>
            <person name="Baker D."/>
            <person name="Gharbi K."/>
            <person name="Hall N."/>
            <person name="Watson M."/>
            <person name="Adriaenssens E.M."/>
            <person name="Foster-Nyarko E."/>
            <person name="Jarju S."/>
            <person name="Secka A."/>
            <person name="Antonio M."/>
            <person name="Oren A."/>
            <person name="Chaudhuri R.R."/>
            <person name="La Ragione R."/>
            <person name="Hildebrand F."/>
            <person name="Pallen M.J."/>
        </authorList>
    </citation>
    <scope>NUCLEOTIDE SEQUENCE</scope>
    <source>
        <strain evidence="1">ChiHecec3B27-8219</strain>
    </source>
</reference>
<comment type="caution">
    <text evidence="1">The sequence shown here is derived from an EMBL/GenBank/DDBJ whole genome shotgun (WGS) entry which is preliminary data.</text>
</comment>
<reference evidence="1" key="2">
    <citation type="submission" date="2021-04" db="EMBL/GenBank/DDBJ databases">
        <authorList>
            <person name="Gilroy R."/>
        </authorList>
    </citation>
    <scope>NUCLEOTIDE SEQUENCE</scope>
    <source>
        <strain evidence="1">ChiHecec3B27-8219</strain>
    </source>
</reference>
<dbReference type="Proteomes" id="UP000824055">
    <property type="component" value="Unassembled WGS sequence"/>
</dbReference>
<accession>A0A9D2FZN8</accession>
<protein>
    <submittedName>
        <fullName evidence="1">DUF3575 domain-containing protein</fullName>
    </submittedName>
</protein>
<organism evidence="1 2">
    <name type="scientific">Candidatus Prevotella avicola</name>
    <dbReference type="NCBI Taxonomy" id="2838738"/>
    <lineage>
        <taxon>Bacteria</taxon>
        <taxon>Pseudomonadati</taxon>
        <taxon>Bacteroidota</taxon>
        <taxon>Bacteroidia</taxon>
        <taxon>Bacteroidales</taxon>
        <taxon>Prevotellaceae</taxon>
        <taxon>Prevotella</taxon>
    </lineage>
</organism>
<dbReference type="EMBL" id="DXBE01000050">
    <property type="protein sequence ID" value="HIZ69567.1"/>
    <property type="molecule type" value="Genomic_DNA"/>
</dbReference>
<gene>
    <name evidence="1" type="ORF">H9966_06785</name>
</gene>
<sequence>MTAMPAMAQNVALKTNALYYATATPNLAVEIGLDDQWTLDIGAAYKPFKLNDEHYARFWFAQPEARYWFCEKFEGHFVGLHAHGGQFYCGWDDTIYDGYFAGAGISYGYDWILSPHWNLEATIGVGFAHLWYDEMPNAPCVKCKEPDTYNYVGVTRLGLTFSYIF</sequence>
<proteinExistence type="predicted"/>
<name>A0A9D2FZN8_9BACT</name>
<dbReference type="InterPro" id="IPR021958">
    <property type="entry name" value="DUF3575"/>
</dbReference>
<evidence type="ECO:0000313" key="2">
    <source>
        <dbReference type="Proteomes" id="UP000824055"/>
    </source>
</evidence>